<accession>A0AA41S629</accession>
<keyword evidence="5" id="KW-0539">Nucleus</keyword>
<protein>
    <recommendedName>
        <fullName evidence="8">WRKY domain-containing protein</fullName>
    </recommendedName>
</protein>
<dbReference type="AlphaFoldDB" id="A0AA41S629"/>
<reference evidence="9" key="1">
    <citation type="submission" date="2022-03" db="EMBL/GenBank/DDBJ databases">
        <title>A functionally conserved STORR gene fusion in Papaver species that diverged 16.8 million years ago.</title>
        <authorList>
            <person name="Catania T."/>
        </authorList>
    </citation>
    <scope>NUCLEOTIDE SEQUENCE</scope>
    <source>
        <strain evidence="9">S-191538</strain>
    </source>
</reference>
<evidence type="ECO:0000256" key="7">
    <source>
        <dbReference type="SAM" id="MobiDB-lite"/>
    </source>
</evidence>
<keyword evidence="3" id="KW-0238">DNA-binding</keyword>
<evidence type="ECO:0000313" key="9">
    <source>
        <dbReference type="EMBL" id="MCL7029605.1"/>
    </source>
</evidence>
<dbReference type="GO" id="GO:0010150">
    <property type="term" value="P:leaf senescence"/>
    <property type="evidence" value="ECO:0007669"/>
    <property type="project" value="UniProtKB-ARBA"/>
</dbReference>
<feature type="region of interest" description="Disordered" evidence="7">
    <location>
        <begin position="240"/>
        <end position="259"/>
    </location>
</feature>
<dbReference type="GO" id="GO:0000976">
    <property type="term" value="F:transcription cis-regulatory region binding"/>
    <property type="evidence" value="ECO:0007669"/>
    <property type="project" value="TreeGrafter"/>
</dbReference>
<comment type="subcellular location">
    <subcellularLocation>
        <location evidence="1">Nucleus</location>
    </subcellularLocation>
</comment>
<dbReference type="Proteomes" id="UP001177140">
    <property type="component" value="Unassembled WGS sequence"/>
</dbReference>
<dbReference type="SMART" id="SM00774">
    <property type="entry name" value="WRKY"/>
    <property type="match status" value="1"/>
</dbReference>
<evidence type="ECO:0000259" key="8">
    <source>
        <dbReference type="PROSITE" id="PS50811"/>
    </source>
</evidence>
<proteinExistence type="inferred from homology"/>
<evidence type="ECO:0000256" key="5">
    <source>
        <dbReference type="ARBA" id="ARBA00023242"/>
    </source>
</evidence>
<keyword evidence="4" id="KW-0804">Transcription</keyword>
<evidence type="ECO:0000313" key="10">
    <source>
        <dbReference type="Proteomes" id="UP001177140"/>
    </source>
</evidence>
<evidence type="ECO:0000256" key="4">
    <source>
        <dbReference type="ARBA" id="ARBA00023163"/>
    </source>
</evidence>
<dbReference type="PANTHER" id="PTHR32096">
    <property type="entry name" value="WRKY TRANSCRIPTION FACTOR 30-RELATED-RELATED"/>
    <property type="match status" value="1"/>
</dbReference>
<gene>
    <name evidence="9" type="ORF">MKW94_029163</name>
</gene>
<dbReference type="GO" id="GO:0042542">
    <property type="term" value="P:response to hydrogen peroxide"/>
    <property type="evidence" value="ECO:0007669"/>
    <property type="project" value="UniProtKB-ARBA"/>
</dbReference>
<dbReference type="Pfam" id="PF03106">
    <property type="entry name" value="WRKY"/>
    <property type="match status" value="1"/>
</dbReference>
<dbReference type="GO" id="GO:0009751">
    <property type="term" value="P:response to salicylic acid"/>
    <property type="evidence" value="ECO:0007669"/>
    <property type="project" value="UniProtKB-ARBA"/>
</dbReference>
<keyword evidence="2" id="KW-0805">Transcription regulation</keyword>
<feature type="compositionally biased region" description="Low complexity" evidence="7">
    <location>
        <begin position="240"/>
        <end position="250"/>
    </location>
</feature>
<feature type="compositionally biased region" description="Polar residues" evidence="7">
    <location>
        <begin position="83"/>
        <end position="95"/>
    </location>
</feature>
<evidence type="ECO:0000256" key="6">
    <source>
        <dbReference type="ARBA" id="ARBA00060850"/>
    </source>
</evidence>
<sequence>MKSNNTTMIPWDKKTFIINELTQAKEQLKQLDMLPYPSATTCGKLSITKILSSLENSISVLNGIESEGSHDQPQMTVAPPLTRTESPPRSVTGSPRSDYDSDLKADKKTLPRWTEKVRVCEQMGLEVPLDDGYSWRKYGQKEILNANHPRGYYRCTHRNVQGCLAMKQVQRTDEDPSAFNVTYRGRHTCIQASHLMPGQPHKKYDNKQNKSKETLANFQTSCHVKPEDFTAQALPGTSSFSFPSTSTPTPCLEKESDNSNFSALTPDNHFIGSLFSSSKPIPCLEKESDNNSFSSLIPDNHFIGSLFSSSFISPTVSESNYLSTYGQSLQTLEYDVNELISAATLDMCSPFQDLDLDIPIQSSSNYQFDIPSFFG</sequence>
<dbReference type="GO" id="GO:0010193">
    <property type="term" value="P:response to ozone"/>
    <property type="evidence" value="ECO:0007669"/>
    <property type="project" value="UniProtKB-ARBA"/>
</dbReference>
<evidence type="ECO:0000256" key="3">
    <source>
        <dbReference type="ARBA" id="ARBA00023125"/>
    </source>
</evidence>
<dbReference type="GO" id="GO:0003700">
    <property type="term" value="F:DNA-binding transcription factor activity"/>
    <property type="evidence" value="ECO:0007669"/>
    <property type="project" value="InterPro"/>
</dbReference>
<feature type="domain" description="WRKY" evidence="8">
    <location>
        <begin position="124"/>
        <end position="187"/>
    </location>
</feature>
<name>A0AA41S629_PAPNU</name>
<keyword evidence="10" id="KW-1185">Reference proteome</keyword>
<dbReference type="FunFam" id="2.20.25.80:FF:000009">
    <property type="entry name" value="WRKY transcription factor 53"/>
    <property type="match status" value="1"/>
</dbReference>
<dbReference type="GO" id="GO:0005634">
    <property type="term" value="C:nucleus"/>
    <property type="evidence" value="ECO:0007669"/>
    <property type="project" value="UniProtKB-SubCell"/>
</dbReference>
<dbReference type="InterPro" id="IPR036576">
    <property type="entry name" value="WRKY_dom_sf"/>
</dbReference>
<organism evidence="9 10">
    <name type="scientific">Papaver nudicaule</name>
    <name type="common">Iceland poppy</name>
    <dbReference type="NCBI Taxonomy" id="74823"/>
    <lineage>
        <taxon>Eukaryota</taxon>
        <taxon>Viridiplantae</taxon>
        <taxon>Streptophyta</taxon>
        <taxon>Embryophyta</taxon>
        <taxon>Tracheophyta</taxon>
        <taxon>Spermatophyta</taxon>
        <taxon>Magnoliopsida</taxon>
        <taxon>Ranunculales</taxon>
        <taxon>Papaveraceae</taxon>
        <taxon>Papaveroideae</taxon>
        <taxon>Papaver</taxon>
    </lineage>
</organism>
<dbReference type="PROSITE" id="PS50811">
    <property type="entry name" value="WRKY"/>
    <property type="match status" value="1"/>
</dbReference>
<evidence type="ECO:0000256" key="2">
    <source>
        <dbReference type="ARBA" id="ARBA00023015"/>
    </source>
</evidence>
<comment type="caution">
    <text evidence="9">The sequence shown here is derived from an EMBL/GenBank/DDBJ whole genome shotgun (WGS) entry which is preliminary data.</text>
</comment>
<dbReference type="PANTHER" id="PTHR32096:SF146">
    <property type="entry name" value="WRKY TRANSCRIPTION FACTOR 19-RELATED"/>
    <property type="match status" value="1"/>
</dbReference>
<dbReference type="InterPro" id="IPR003657">
    <property type="entry name" value="WRKY_dom"/>
</dbReference>
<dbReference type="SUPFAM" id="SSF118290">
    <property type="entry name" value="WRKY DNA-binding domain"/>
    <property type="match status" value="1"/>
</dbReference>
<comment type="similarity">
    <text evidence="6">Belongs to the WRKY group III family.</text>
</comment>
<evidence type="ECO:0000256" key="1">
    <source>
        <dbReference type="ARBA" id="ARBA00004123"/>
    </source>
</evidence>
<feature type="region of interest" description="Disordered" evidence="7">
    <location>
        <begin position="64"/>
        <end position="103"/>
    </location>
</feature>
<dbReference type="EMBL" id="JAJJMA010092005">
    <property type="protein sequence ID" value="MCL7029605.1"/>
    <property type="molecule type" value="Genomic_DNA"/>
</dbReference>
<dbReference type="InterPro" id="IPR044810">
    <property type="entry name" value="WRKY_plant"/>
</dbReference>
<dbReference type="Gene3D" id="2.20.25.80">
    <property type="entry name" value="WRKY domain"/>
    <property type="match status" value="1"/>
</dbReference>